<comment type="caution">
    <text evidence="1">The sequence shown here is derived from an EMBL/GenBank/DDBJ whole genome shotgun (WGS) entry which is preliminary data.</text>
</comment>
<reference evidence="1 2" key="2">
    <citation type="journal article" date="2022" name="Mol. Ecol. Resour.">
        <title>The genomes of chicory, endive, great burdock and yacon provide insights into Asteraceae paleo-polyploidization history and plant inulin production.</title>
        <authorList>
            <person name="Fan W."/>
            <person name="Wang S."/>
            <person name="Wang H."/>
            <person name="Wang A."/>
            <person name="Jiang F."/>
            <person name="Liu H."/>
            <person name="Zhao H."/>
            <person name="Xu D."/>
            <person name="Zhang Y."/>
        </authorList>
    </citation>
    <scope>NUCLEOTIDE SEQUENCE [LARGE SCALE GENOMIC DNA]</scope>
    <source>
        <strain evidence="2">cv. Niubang</strain>
    </source>
</reference>
<dbReference type="EMBL" id="CM042060">
    <property type="protein sequence ID" value="KAI3677880.1"/>
    <property type="molecule type" value="Genomic_DNA"/>
</dbReference>
<sequence>MDEVHWPRRVSLETNRLITLTPASPLHPLNSISASTAMQFKNTMETAVDVDQEDNMKLSDLVRRISKSAGERVEASNAENDDEGINND</sequence>
<evidence type="ECO:0000313" key="1">
    <source>
        <dbReference type="EMBL" id="KAI3677880.1"/>
    </source>
</evidence>
<name>A0ACB8Y384_ARCLA</name>
<organism evidence="1 2">
    <name type="scientific">Arctium lappa</name>
    <name type="common">Greater burdock</name>
    <name type="synonym">Lappa major</name>
    <dbReference type="NCBI Taxonomy" id="4217"/>
    <lineage>
        <taxon>Eukaryota</taxon>
        <taxon>Viridiplantae</taxon>
        <taxon>Streptophyta</taxon>
        <taxon>Embryophyta</taxon>
        <taxon>Tracheophyta</taxon>
        <taxon>Spermatophyta</taxon>
        <taxon>Magnoliopsida</taxon>
        <taxon>eudicotyledons</taxon>
        <taxon>Gunneridae</taxon>
        <taxon>Pentapetalae</taxon>
        <taxon>asterids</taxon>
        <taxon>campanulids</taxon>
        <taxon>Asterales</taxon>
        <taxon>Asteraceae</taxon>
        <taxon>Carduoideae</taxon>
        <taxon>Cardueae</taxon>
        <taxon>Arctiinae</taxon>
        <taxon>Arctium</taxon>
    </lineage>
</organism>
<protein>
    <submittedName>
        <fullName evidence="1">Uncharacterized protein</fullName>
    </submittedName>
</protein>
<reference evidence="2" key="1">
    <citation type="journal article" date="2022" name="Mol. Ecol. Resour.">
        <title>The genomes of chicory, endive, great burdock and yacon provide insights into Asteraceae palaeo-polyploidization history and plant inulin production.</title>
        <authorList>
            <person name="Fan W."/>
            <person name="Wang S."/>
            <person name="Wang H."/>
            <person name="Wang A."/>
            <person name="Jiang F."/>
            <person name="Liu H."/>
            <person name="Zhao H."/>
            <person name="Xu D."/>
            <person name="Zhang Y."/>
        </authorList>
    </citation>
    <scope>NUCLEOTIDE SEQUENCE [LARGE SCALE GENOMIC DNA]</scope>
    <source>
        <strain evidence="2">cv. Niubang</strain>
    </source>
</reference>
<dbReference type="Proteomes" id="UP001055879">
    <property type="component" value="Linkage Group LG14"/>
</dbReference>
<proteinExistence type="predicted"/>
<accession>A0ACB8Y384</accession>
<evidence type="ECO:0000313" key="2">
    <source>
        <dbReference type="Proteomes" id="UP001055879"/>
    </source>
</evidence>
<keyword evidence="2" id="KW-1185">Reference proteome</keyword>
<gene>
    <name evidence="1" type="ORF">L6452_37152</name>
</gene>